<dbReference type="EMBL" id="FJOG01000023">
    <property type="protein sequence ID" value="CZR63298.1"/>
    <property type="molecule type" value="Genomic_DNA"/>
</dbReference>
<dbReference type="Proteomes" id="UP000184330">
    <property type="component" value="Unassembled WGS sequence"/>
</dbReference>
<sequence>MASTMFQTSHSFGNDGTGLVLIDQRSIFMCAAGTRASSAQPAIIIETGSSGTSSGWIAVQRLLSAFSLAVSYDRAGYGKSKTPGESPTASQPLTATKRCEELTKLLECDRADKFPDGWPTLLADASYFDVVGLEKNRVLSYEEWAELKKNDEGNEPTVALEEASMKASTDKVNEKVAGKQAFGDGRLSVIFANESVEMRKGYDWGVEHGNSTAEAREALRKRLEDMAEVDEKGQRAHLSMSSHSKFVYAEGDARTQSVQVVNPQLIVDEVRWVLEGARRD</sequence>
<dbReference type="AlphaFoldDB" id="A0A1L7XE63"/>
<evidence type="ECO:0000313" key="1">
    <source>
        <dbReference type="EMBL" id="CZR63298.1"/>
    </source>
</evidence>
<keyword evidence="2" id="KW-1185">Reference proteome</keyword>
<dbReference type="InterPro" id="IPR029058">
    <property type="entry name" value="AB_hydrolase_fold"/>
</dbReference>
<evidence type="ECO:0000313" key="2">
    <source>
        <dbReference type="Proteomes" id="UP000184330"/>
    </source>
</evidence>
<dbReference type="SUPFAM" id="SSF53474">
    <property type="entry name" value="alpha/beta-Hydrolases"/>
    <property type="match status" value="1"/>
</dbReference>
<dbReference type="STRING" id="576137.A0A1L7XE63"/>
<reference evidence="1 2" key="1">
    <citation type="submission" date="2016-03" db="EMBL/GenBank/DDBJ databases">
        <authorList>
            <person name="Ploux O."/>
        </authorList>
    </citation>
    <scope>NUCLEOTIDE SEQUENCE [LARGE SCALE GENOMIC DNA]</scope>
    <source>
        <strain evidence="1 2">UAMH 11012</strain>
    </source>
</reference>
<name>A0A1L7XE63_9HELO</name>
<accession>A0A1L7XE63</accession>
<proteinExistence type="predicted"/>
<dbReference type="OrthoDB" id="294702at2759"/>
<organism evidence="1 2">
    <name type="scientific">Phialocephala subalpina</name>
    <dbReference type="NCBI Taxonomy" id="576137"/>
    <lineage>
        <taxon>Eukaryota</taxon>
        <taxon>Fungi</taxon>
        <taxon>Dikarya</taxon>
        <taxon>Ascomycota</taxon>
        <taxon>Pezizomycotina</taxon>
        <taxon>Leotiomycetes</taxon>
        <taxon>Helotiales</taxon>
        <taxon>Mollisiaceae</taxon>
        <taxon>Phialocephala</taxon>
        <taxon>Phialocephala fortinii species complex</taxon>
    </lineage>
</organism>
<protein>
    <submittedName>
        <fullName evidence="1">Uncharacterized protein</fullName>
    </submittedName>
</protein>
<gene>
    <name evidence="1" type="ORF">PAC_13195</name>
</gene>